<dbReference type="PROSITE" id="PS51257">
    <property type="entry name" value="PROKAR_LIPOPROTEIN"/>
    <property type="match status" value="1"/>
</dbReference>
<dbReference type="InterPro" id="IPR039424">
    <property type="entry name" value="SBP_5"/>
</dbReference>
<comment type="caution">
    <text evidence="3">The sequence shown here is derived from an EMBL/GenBank/DDBJ whole genome shotgun (WGS) entry which is preliminary data.</text>
</comment>
<dbReference type="RefSeq" id="WP_113056232.1">
    <property type="nucleotide sequence ID" value="NZ_QEVW01000031.1"/>
</dbReference>
<dbReference type="SUPFAM" id="SSF53850">
    <property type="entry name" value="Periplasmic binding protein-like II"/>
    <property type="match status" value="1"/>
</dbReference>
<feature type="chain" id="PRO_5038546010" evidence="1">
    <location>
        <begin position="25"/>
        <end position="541"/>
    </location>
</feature>
<dbReference type="NCBIfam" id="TIGR02294">
    <property type="entry name" value="nickel_nikA"/>
    <property type="match status" value="1"/>
</dbReference>
<accession>A0A329QBZ5</accession>
<dbReference type="PANTHER" id="PTHR30290">
    <property type="entry name" value="PERIPLASMIC BINDING COMPONENT OF ABC TRANSPORTER"/>
    <property type="match status" value="1"/>
</dbReference>
<sequence>MIKRNTFRVTFGMLFALLIAITAACSKKEEAASSVTANGEQEKPKEITVSWMRDLGPSNPHAYYPSQLFSQSMIYEPLVEYGEGGEIKPHLASSWEISEDGKEYTFHLREDVKYSDGTPFNAASVKRNIDAILQNKTTHSWLGTAKLLDQAEVVDEYTVKLIMAEPYYPVLQDLTTVRPFRFLADAGFPEGDNTLESIQSPIGTGPWMLEEYKQDEYSVFVKNPNYWGEQPELDKITVRIIPDAETRVLAFEKGDLDLIFGEGSISLDEFTRLQKNENFETALSGPLGTRNLILNTQNTKLTDVRVRLALHQGFDKAGLIKGITSDVEQPATQVLTTDYPYVSQTFPGFAYDVAKASAYLDEAGWAVPASGGTREKNGEKLSFELMYDTTDRIQKAMGETLQAEWAGLGVELRLTGLELTEQTKRFREGDYDINFWFNSGVPYDPHTLVNAVAEPTFGVAEAHINIEGKAELDEQIKQVLASVDEKRRQELYDHILQKIQDESVIIPLSYIRQFNVYQKTLDNVSFPESRWDHPFNSIRLK</sequence>
<name>A0A329QBZ5_9BACL</name>
<dbReference type="Proteomes" id="UP000250642">
    <property type="component" value="Unassembled WGS sequence"/>
</dbReference>
<dbReference type="Gene3D" id="3.40.190.10">
    <property type="entry name" value="Periplasmic binding protein-like II"/>
    <property type="match status" value="1"/>
</dbReference>
<dbReference type="InterPro" id="IPR000914">
    <property type="entry name" value="SBP_5_dom"/>
</dbReference>
<dbReference type="GO" id="GO:0020037">
    <property type="term" value="F:heme binding"/>
    <property type="evidence" value="ECO:0007669"/>
    <property type="project" value="InterPro"/>
</dbReference>
<dbReference type="PANTHER" id="PTHR30290:SF37">
    <property type="entry name" value="NICKEL-BINDING PERIPLASMIC PROTEIN"/>
    <property type="match status" value="1"/>
</dbReference>
<dbReference type="GO" id="GO:0015833">
    <property type="term" value="P:peptide transport"/>
    <property type="evidence" value="ECO:0007669"/>
    <property type="project" value="TreeGrafter"/>
</dbReference>
<reference evidence="3 4" key="1">
    <citation type="submission" date="2018-04" db="EMBL/GenBank/DDBJ databases">
        <title>Paenibacillus taichungensis Genome sequencing and assembly.</title>
        <authorList>
            <person name="Xu J."/>
            <person name="Rensing C."/>
            <person name="Mazhar H.S."/>
        </authorList>
    </citation>
    <scope>NUCLEOTIDE SEQUENCE [LARGE SCALE GENOMIC DNA]</scope>
    <source>
        <strain evidence="3 4">NC1</strain>
    </source>
</reference>
<feature type="domain" description="Solute-binding protein family 5" evidence="2">
    <location>
        <begin position="86"/>
        <end position="452"/>
    </location>
</feature>
<dbReference type="GO" id="GO:0030288">
    <property type="term" value="C:outer membrane-bounded periplasmic space"/>
    <property type="evidence" value="ECO:0007669"/>
    <property type="project" value="TreeGrafter"/>
</dbReference>
<dbReference type="PIRSF" id="PIRSF002741">
    <property type="entry name" value="MppA"/>
    <property type="match status" value="1"/>
</dbReference>
<gene>
    <name evidence="3" type="primary">nikA</name>
    <name evidence="3" type="ORF">DC345_29890</name>
</gene>
<dbReference type="AlphaFoldDB" id="A0A329QBZ5"/>
<dbReference type="InterPro" id="IPR030678">
    <property type="entry name" value="Peptide/Ni-bd"/>
</dbReference>
<dbReference type="GO" id="GO:0043190">
    <property type="term" value="C:ATP-binding cassette (ABC) transporter complex"/>
    <property type="evidence" value="ECO:0007669"/>
    <property type="project" value="InterPro"/>
</dbReference>
<protein>
    <submittedName>
        <fullName evidence="3">Nickel ABC transporter, nickel/metallophore periplasmic binding protein</fullName>
    </submittedName>
</protein>
<evidence type="ECO:0000259" key="2">
    <source>
        <dbReference type="Pfam" id="PF00496"/>
    </source>
</evidence>
<evidence type="ECO:0000313" key="3">
    <source>
        <dbReference type="EMBL" id="RAW09920.1"/>
    </source>
</evidence>
<evidence type="ECO:0000256" key="1">
    <source>
        <dbReference type="SAM" id="SignalP"/>
    </source>
</evidence>
<dbReference type="Pfam" id="PF00496">
    <property type="entry name" value="SBP_bac_5"/>
    <property type="match status" value="1"/>
</dbReference>
<proteinExistence type="predicted"/>
<dbReference type="EMBL" id="QEVW01000031">
    <property type="protein sequence ID" value="RAW09920.1"/>
    <property type="molecule type" value="Genomic_DNA"/>
</dbReference>
<feature type="signal peptide" evidence="1">
    <location>
        <begin position="1"/>
        <end position="24"/>
    </location>
</feature>
<dbReference type="Gene3D" id="3.10.105.10">
    <property type="entry name" value="Dipeptide-binding Protein, Domain 3"/>
    <property type="match status" value="1"/>
</dbReference>
<organism evidence="3 4">
    <name type="scientific">Paenibacillus taichungensis</name>
    <dbReference type="NCBI Taxonomy" id="484184"/>
    <lineage>
        <taxon>Bacteria</taxon>
        <taxon>Bacillati</taxon>
        <taxon>Bacillota</taxon>
        <taxon>Bacilli</taxon>
        <taxon>Bacillales</taxon>
        <taxon>Paenibacillaceae</taxon>
        <taxon>Paenibacillus</taxon>
    </lineage>
</organism>
<keyword evidence="1" id="KW-0732">Signal</keyword>
<evidence type="ECO:0000313" key="4">
    <source>
        <dbReference type="Proteomes" id="UP000250642"/>
    </source>
</evidence>
<dbReference type="GO" id="GO:0016151">
    <property type="term" value="F:nickel cation binding"/>
    <property type="evidence" value="ECO:0007669"/>
    <property type="project" value="InterPro"/>
</dbReference>
<dbReference type="CDD" id="cd08489">
    <property type="entry name" value="PBP2_NikA"/>
    <property type="match status" value="1"/>
</dbReference>
<dbReference type="GO" id="GO:1904680">
    <property type="term" value="F:peptide transmembrane transporter activity"/>
    <property type="evidence" value="ECO:0007669"/>
    <property type="project" value="TreeGrafter"/>
</dbReference>
<dbReference type="InterPro" id="IPR011980">
    <property type="entry name" value="CntA-like"/>
</dbReference>
<dbReference type="GO" id="GO:0015675">
    <property type="term" value="P:nickel cation transport"/>
    <property type="evidence" value="ECO:0007669"/>
    <property type="project" value="InterPro"/>
</dbReference>